<keyword evidence="2" id="KW-0732">Signal</keyword>
<sequence>MKKSNFSFSLLILTLVSGTWLSHPVNAQCLQADVSVQYNISGSRQPTKRTNDVVMESEPGCRGNASVTTGVQGNIGGTTPVEQHRMVRHQQRGQGNPTGINGSTVQIRSNVGIDVYDPSARYRK</sequence>
<accession>A0A2T1LXX5</accession>
<dbReference type="RefSeq" id="WP_106456921.1">
    <property type="nucleotide sequence ID" value="NZ_PXOH01000010.1"/>
</dbReference>
<evidence type="ECO:0000313" key="4">
    <source>
        <dbReference type="Proteomes" id="UP000239001"/>
    </source>
</evidence>
<feature type="chain" id="PRO_5015439201" evidence="2">
    <location>
        <begin position="28"/>
        <end position="124"/>
    </location>
</feature>
<evidence type="ECO:0000256" key="1">
    <source>
        <dbReference type="SAM" id="MobiDB-lite"/>
    </source>
</evidence>
<protein>
    <submittedName>
        <fullName evidence="3">Uncharacterized protein</fullName>
    </submittedName>
</protein>
<feature type="signal peptide" evidence="2">
    <location>
        <begin position="1"/>
        <end position="27"/>
    </location>
</feature>
<reference evidence="3 4" key="2">
    <citation type="submission" date="2018-03" db="EMBL/GenBank/DDBJ databases">
        <authorList>
            <person name="Keele B.F."/>
        </authorList>
    </citation>
    <scope>NUCLEOTIDE SEQUENCE [LARGE SCALE GENOMIC DNA]</scope>
    <source>
        <strain evidence="3 4">CCALA 016</strain>
    </source>
</reference>
<proteinExistence type="predicted"/>
<reference evidence="3 4" key="1">
    <citation type="submission" date="2018-03" db="EMBL/GenBank/DDBJ databases">
        <title>The ancient ancestry and fast evolution of plastids.</title>
        <authorList>
            <person name="Moore K.R."/>
            <person name="Magnabosco C."/>
            <person name="Momper L."/>
            <person name="Gold D.A."/>
            <person name="Bosak T."/>
            <person name="Fournier G.P."/>
        </authorList>
    </citation>
    <scope>NUCLEOTIDE SEQUENCE [LARGE SCALE GENOMIC DNA]</scope>
    <source>
        <strain evidence="3 4">CCALA 016</strain>
    </source>
</reference>
<name>A0A2T1LXX5_9CHRO</name>
<dbReference type="EMBL" id="PXOH01000010">
    <property type="protein sequence ID" value="PSF37232.1"/>
    <property type="molecule type" value="Genomic_DNA"/>
</dbReference>
<evidence type="ECO:0000313" key="3">
    <source>
        <dbReference type="EMBL" id="PSF37232.1"/>
    </source>
</evidence>
<organism evidence="3 4">
    <name type="scientific">Aphanothece hegewaldii CCALA 016</name>
    <dbReference type="NCBI Taxonomy" id="2107694"/>
    <lineage>
        <taxon>Bacteria</taxon>
        <taxon>Bacillati</taxon>
        <taxon>Cyanobacteriota</taxon>
        <taxon>Cyanophyceae</taxon>
        <taxon>Oscillatoriophycideae</taxon>
        <taxon>Chroococcales</taxon>
        <taxon>Aphanothecaceae</taxon>
        <taxon>Aphanothece</taxon>
    </lineage>
</organism>
<dbReference type="AlphaFoldDB" id="A0A2T1LXX5"/>
<dbReference type="OrthoDB" id="574600at2"/>
<comment type="caution">
    <text evidence="3">The sequence shown here is derived from an EMBL/GenBank/DDBJ whole genome shotgun (WGS) entry which is preliminary data.</text>
</comment>
<keyword evidence="4" id="KW-1185">Reference proteome</keyword>
<dbReference type="Proteomes" id="UP000239001">
    <property type="component" value="Unassembled WGS sequence"/>
</dbReference>
<feature type="region of interest" description="Disordered" evidence="1">
    <location>
        <begin position="43"/>
        <end position="79"/>
    </location>
</feature>
<evidence type="ECO:0000256" key="2">
    <source>
        <dbReference type="SAM" id="SignalP"/>
    </source>
</evidence>
<gene>
    <name evidence="3" type="ORF">C7H19_10955</name>
</gene>